<dbReference type="RefSeq" id="WP_088465166.1">
    <property type="nucleotide sequence ID" value="NZ_NIRR01000026.1"/>
</dbReference>
<dbReference type="GO" id="GO:0009279">
    <property type="term" value="C:cell outer membrane"/>
    <property type="evidence" value="ECO:0007669"/>
    <property type="project" value="UniProtKB-SubCell"/>
</dbReference>
<evidence type="ECO:0000313" key="13">
    <source>
        <dbReference type="EMBL" id="OWP62382.1"/>
    </source>
</evidence>
<proteinExistence type="inferred from homology"/>
<dbReference type="PANTHER" id="PTHR30069:SF29">
    <property type="entry name" value="HEMOGLOBIN AND HEMOGLOBIN-HAPTOGLOBIN-BINDING PROTEIN 1-RELATED"/>
    <property type="match status" value="1"/>
</dbReference>
<feature type="domain" description="TonB-dependent receptor plug" evidence="11">
    <location>
        <begin position="159"/>
        <end position="252"/>
    </location>
</feature>
<dbReference type="InterPro" id="IPR036942">
    <property type="entry name" value="Beta-barrel_TonB_sf"/>
</dbReference>
<protein>
    <submittedName>
        <fullName evidence="13">TonB-dependent receptor</fullName>
    </submittedName>
</protein>
<dbReference type="InterPro" id="IPR039426">
    <property type="entry name" value="TonB-dep_rcpt-like"/>
</dbReference>
<feature type="compositionally biased region" description="Polar residues" evidence="9">
    <location>
        <begin position="44"/>
        <end position="53"/>
    </location>
</feature>
<gene>
    <name evidence="13" type="ORF">CDA63_14430</name>
</gene>
<dbReference type="Pfam" id="PF07715">
    <property type="entry name" value="Plug"/>
    <property type="match status" value="1"/>
</dbReference>
<dbReference type="AlphaFoldDB" id="A0A246FIM5"/>
<dbReference type="SUPFAM" id="SSF49464">
    <property type="entry name" value="Carboxypeptidase regulatory domain-like"/>
    <property type="match status" value="1"/>
</dbReference>
<dbReference type="Proteomes" id="UP000197277">
    <property type="component" value="Unassembled WGS sequence"/>
</dbReference>
<evidence type="ECO:0000256" key="3">
    <source>
        <dbReference type="ARBA" id="ARBA00022452"/>
    </source>
</evidence>
<dbReference type="InterPro" id="IPR041700">
    <property type="entry name" value="OMP_b-brl_3"/>
</dbReference>
<keyword evidence="13" id="KW-0675">Receptor</keyword>
<evidence type="ECO:0000256" key="2">
    <source>
        <dbReference type="ARBA" id="ARBA00022448"/>
    </source>
</evidence>
<keyword evidence="2 8" id="KW-0813">Transport</keyword>
<evidence type="ECO:0000313" key="14">
    <source>
        <dbReference type="Proteomes" id="UP000197277"/>
    </source>
</evidence>
<evidence type="ECO:0000256" key="6">
    <source>
        <dbReference type="ARBA" id="ARBA00023136"/>
    </source>
</evidence>
<keyword evidence="5 10" id="KW-0732">Signal</keyword>
<evidence type="ECO:0000256" key="9">
    <source>
        <dbReference type="SAM" id="MobiDB-lite"/>
    </source>
</evidence>
<dbReference type="InterPro" id="IPR037066">
    <property type="entry name" value="Plug_dom_sf"/>
</dbReference>
<keyword evidence="6 8" id="KW-0472">Membrane</keyword>
<name>A0A246FIM5_9BACT</name>
<feature type="signal peptide" evidence="10">
    <location>
        <begin position="1"/>
        <end position="19"/>
    </location>
</feature>
<evidence type="ECO:0000256" key="8">
    <source>
        <dbReference type="PROSITE-ProRule" id="PRU01360"/>
    </source>
</evidence>
<dbReference type="EMBL" id="NIRR01000026">
    <property type="protein sequence ID" value="OWP62382.1"/>
    <property type="molecule type" value="Genomic_DNA"/>
</dbReference>
<dbReference type="PANTHER" id="PTHR30069">
    <property type="entry name" value="TONB-DEPENDENT OUTER MEMBRANE RECEPTOR"/>
    <property type="match status" value="1"/>
</dbReference>
<feature type="region of interest" description="Disordered" evidence="9">
    <location>
        <begin position="830"/>
        <end position="859"/>
    </location>
</feature>
<evidence type="ECO:0000259" key="12">
    <source>
        <dbReference type="Pfam" id="PF14905"/>
    </source>
</evidence>
<feature type="domain" description="Outer membrane protein beta-barrel" evidence="12">
    <location>
        <begin position="421"/>
        <end position="822"/>
    </location>
</feature>
<feature type="chain" id="PRO_5012196535" evidence="10">
    <location>
        <begin position="20"/>
        <end position="859"/>
    </location>
</feature>
<dbReference type="OrthoDB" id="905812at2"/>
<evidence type="ECO:0000256" key="7">
    <source>
        <dbReference type="ARBA" id="ARBA00023237"/>
    </source>
</evidence>
<comment type="similarity">
    <text evidence="8">Belongs to the TonB-dependent receptor family.</text>
</comment>
<evidence type="ECO:0000256" key="4">
    <source>
        <dbReference type="ARBA" id="ARBA00022692"/>
    </source>
</evidence>
<organism evidence="13 14">
    <name type="scientific">Hymenobacter amundsenii</name>
    <dbReference type="NCBI Taxonomy" id="2006685"/>
    <lineage>
        <taxon>Bacteria</taxon>
        <taxon>Pseudomonadati</taxon>
        <taxon>Bacteroidota</taxon>
        <taxon>Cytophagia</taxon>
        <taxon>Cytophagales</taxon>
        <taxon>Hymenobacteraceae</taxon>
        <taxon>Hymenobacter</taxon>
    </lineage>
</organism>
<keyword evidence="14" id="KW-1185">Reference proteome</keyword>
<reference evidence="13 14" key="1">
    <citation type="submission" date="2017-06" db="EMBL/GenBank/DDBJ databases">
        <title>Hymenobacter amundsenii sp. nov. isolated from regoliths in Antarctica.</title>
        <authorList>
            <person name="Sedlacek I."/>
            <person name="Kralova S."/>
            <person name="Pantucek R."/>
            <person name="Svec P."/>
            <person name="Holochova P."/>
            <person name="Stankova E."/>
            <person name="Vrbovska V."/>
            <person name="Busse H.-J."/>
        </authorList>
    </citation>
    <scope>NUCLEOTIDE SEQUENCE [LARGE SCALE GENOMIC DNA]</scope>
    <source>
        <strain evidence="13 14">CCM 8682</strain>
    </source>
</reference>
<dbReference type="GO" id="GO:0044718">
    <property type="term" value="P:siderophore transmembrane transport"/>
    <property type="evidence" value="ECO:0007669"/>
    <property type="project" value="TreeGrafter"/>
</dbReference>
<comment type="subcellular location">
    <subcellularLocation>
        <location evidence="1 8">Cell outer membrane</location>
        <topology evidence="1 8">Multi-pass membrane protein</topology>
    </subcellularLocation>
</comment>
<evidence type="ECO:0000256" key="5">
    <source>
        <dbReference type="ARBA" id="ARBA00022729"/>
    </source>
</evidence>
<dbReference type="Gene3D" id="2.170.130.10">
    <property type="entry name" value="TonB-dependent receptor, plug domain"/>
    <property type="match status" value="1"/>
</dbReference>
<keyword evidence="7 8" id="KW-0998">Cell outer membrane</keyword>
<dbReference type="PROSITE" id="PS52016">
    <property type="entry name" value="TONB_DEPENDENT_REC_3"/>
    <property type="match status" value="1"/>
</dbReference>
<feature type="region of interest" description="Disordered" evidence="9">
    <location>
        <begin position="19"/>
        <end position="53"/>
    </location>
</feature>
<dbReference type="Gene3D" id="2.40.170.20">
    <property type="entry name" value="TonB-dependent receptor, beta-barrel domain"/>
    <property type="match status" value="1"/>
</dbReference>
<dbReference type="SUPFAM" id="SSF56935">
    <property type="entry name" value="Porins"/>
    <property type="match status" value="1"/>
</dbReference>
<keyword evidence="3 8" id="KW-1134">Transmembrane beta strand</keyword>
<dbReference type="Pfam" id="PF14905">
    <property type="entry name" value="OMP_b-brl_3"/>
    <property type="match status" value="1"/>
</dbReference>
<dbReference type="InterPro" id="IPR008969">
    <property type="entry name" value="CarboxyPept-like_regulatory"/>
</dbReference>
<keyword evidence="4 8" id="KW-0812">Transmembrane</keyword>
<dbReference type="Gene3D" id="2.60.40.1120">
    <property type="entry name" value="Carboxypeptidase-like, regulatory domain"/>
    <property type="match status" value="1"/>
</dbReference>
<accession>A0A246FIM5</accession>
<evidence type="ECO:0000259" key="11">
    <source>
        <dbReference type="Pfam" id="PF07715"/>
    </source>
</evidence>
<sequence>MKKQVLLLLLAAPTTLALAQTPSGSGRPTGAPNGAGRPAGLSAPQPQSGTGRVTGTVVDAATKQPVPYATVVLLSPATGKPVDGTSADDSGKFSIPRVAAGTYTLQVSFIGYKNVDKPGLVITDDGNTINLGSVSVESTAQALKEVVVEGQRALIEEKVDRTVYNAEKDETTRGGDATDVLRRVPMLSVDLDGNVSLRGSSNIRVLINNRPSTISANSIADALKQIPADQIKSVEVITSPSAKYDAEGSGGIINIVTKQNNLHGFTLDTRLSGGLRSANLGLNAAYRTGKMGFSLSGGGRAQYNTPGRFENEQLSYRLLNNDPTNREAISRSSQQADTRQNNVFGRYSLGWDYDINKYNFLAASVQIGQRNGTSYQDDLRSATTFFGDPATGTADTFTSSSRDVKVLDNSTTLDATLSYTRTFQKPRQEFSVLGQYSRNVRTNNFTNAIREGQGSGDFLRNINDSYNEEYTLQADYITPIKENQILEFGAKDIVRRVNSDYTTLLNGQPQEGRGLSNIFTYDQNVAAAYAAYTLTLLKNYTLKPGLRYEYTSINADFKNEQRVDPIPSYAVLVPSVNLSRKLTNGNLVKAAYNRRIQRPSLQFLNPNRQASNPLLVTVGNPTLKPEYTNNYELAYNTFVKQTSLNFSAFVRNTTGSIQSVRTTSLDTIITRFRNIGTENAYGGSLSANVNINKKFTLSGGTDVFYAVLDNNSSDPAFAARNTGVVMSGRLIASYTFENGWGFQSFAFYRGRQVQLQGYQGGFGIYSLSLKKDFAEKRGSFGLGADNFFTPEFKIRSRIESPLLDQNSVNVLRRAGFRVNLSYRLGKLTTEQRPTRRRRAISNDDLKEGGSSTPDAGGQQ</sequence>
<dbReference type="InterPro" id="IPR012910">
    <property type="entry name" value="Plug_dom"/>
</dbReference>
<comment type="caution">
    <text evidence="13">The sequence shown here is derived from an EMBL/GenBank/DDBJ whole genome shotgun (WGS) entry which is preliminary data.</text>
</comment>
<evidence type="ECO:0000256" key="1">
    <source>
        <dbReference type="ARBA" id="ARBA00004571"/>
    </source>
</evidence>
<dbReference type="GO" id="GO:0015344">
    <property type="term" value="F:siderophore uptake transmembrane transporter activity"/>
    <property type="evidence" value="ECO:0007669"/>
    <property type="project" value="TreeGrafter"/>
</dbReference>
<dbReference type="Pfam" id="PF13620">
    <property type="entry name" value="CarboxypepD_reg"/>
    <property type="match status" value="1"/>
</dbReference>
<evidence type="ECO:0000256" key="10">
    <source>
        <dbReference type="SAM" id="SignalP"/>
    </source>
</evidence>